<dbReference type="SUPFAM" id="SSF51391">
    <property type="entry name" value="Thiamin phosphate synthase"/>
    <property type="match status" value="1"/>
</dbReference>
<dbReference type="RefSeq" id="WP_342848212.1">
    <property type="nucleotide sequence ID" value="NZ_JBBMQO010000004.1"/>
</dbReference>
<organism evidence="2 3">
    <name type="scientific">Ahrensia kielensis</name>
    <dbReference type="NCBI Taxonomy" id="76980"/>
    <lineage>
        <taxon>Bacteria</taxon>
        <taxon>Pseudomonadati</taxon>
        <taxon>Pseudomonadota</taxon>
        <taxon>Alphaproteobacteria</taxon>
        <taxon>Hyphomicrobiales</taxon>
        <taxon>Ahrensiaceae</taxon>
        <taxon>Ahrensia</taxon>
    </lineage>
</organism>
<dbReference type="GO" id="GO:0004789">
    <property type="term" value="F:thiamine-phosphate diphosphorylase activity"/>
    <property type="evidence" value="ECO:0007669"/>
    <property type="project" value="UniProtKB-EC"/>
</dbReference>
<dbReference type="InterPro" id="IPR022998">
    <property type="entry name" value="ThiamineP_synth_TenI"/>
</dbReference>
<dbReference type="InterPro" id="IPR013785">
    <property type="entry name" value="Aldolase_TIM"/>
</dbReference>
<keyword evidence="2" id="KW-0808">Transferase</keyword>
<dbReference type="InterPro" id="IPR036206">
    <property type="entry name" value="ThiamineP_synth_sf"/>
</dbReference>
<proteinExistence type="predicted"/>
<reference evidence="2 3" key="1">
    <citation type="submission" date="2024-03" db="EMBL/GenBank/DDBJ databases">
        <title>Community enrichment and isolation of bacterial strains for fucoidan degradation.</title>
        <authorList>
            <person name="Sichert A."/>
        </authorList>
    </citation>
    <scope>NUCLEOTIDE SEQUENCE [LARGE SCALE GENOMIC DNA]</scope>
    <source>
        <strain evidence="2 3">AS62</strain>
    </source>
</reference>
<evidence type="ECO:0000259" key="1">
    <source>
        <dbReference type="Pfam" id="PF02581"/>
    </source>
</evidence>
<accession>A0ABU9T7V5</accession>
<evidence type="ECO:0000313" key="2">
    <source>
        <dbReference type="EMBL" id="MEM5501786.1"/>
    </source>
</evidence>
<comment type="caution">
    <text evidence="2">The sequence shown here is derived from an EMBL/GenBank/DDBJ whole genome shotgun (WGS) entry which is preliminary data.</text>
</comment>
<dbReference type="Proteomes" id="UP001477870">
    <property type="component" value="Unassembled WGS sequence"/>
</dbReference>
<keyword evidence="3" id="KW-1185">Reference proteome</keyword>
<dbReference type="CDD" id="cd00564">
    <property type="entry name" value="TMP_TenI"/>
    <property type="match status" value="1"/>
</dbReference>
<dbReference type="EMBL" id="JBBMQO010000004">
    <property type="protein sequence ID" value="MEM5501786.1"/>
    <property type="molecule type" value="Genomic_DNA"/>
</dbReference>
<sequence>MTDSTENRPRLVLITPSDIGDDVLIAQIQAALSGGDVASIIVPQYELDEDRYQNLLSAIVRDGQAEGVAVVSAGDTRIAGRCEVDGTHVVGGYSEVRTALKEFGHKWIVGSGGAETKHAALMMGEENPDYVFFGRFGQDTHSEPHKRNLELATWWSSVVEVPCILMGGNDLASLETAAQTGADFVALSAAILADGIDAKAACAQANEVLQTFVFADGED</sequence>
<dbReference type="NCBIfam" id="NF005080">
    <property type="entry name" value="PRK06512.1"/>
    <property type="match status" value="1"/>
</dbReference>
<evidence type="ECO:0000313" key="3">
    <source>
        <dbReference type="Proteomes" id="UP001477870"/>
    </source>
</evidence>
<dbReference type="EC" id="2.5.1.3" evidence="2"/>
<dbReference type="Pfam" id="PF02581">
    <property type="entry name" value="TMP-TENI"/>
    <property type="match status" value="1"/>
</dbReference>
<gene>
    <name evidence="2" type="ORF">WNY59_09300</name>
</gene>
<protein>
    <submittedName>
        <fullName evidence="2">Thiamine phosphate synthase</fullName>
        <ecNumber evidence="2">2.5.1.3</ecNumber>
    </submittedName>
</protein>
<dbReference type="Gene3D" id="3.20.20.70">
    <property type="entry name" value="Aldolase class I"/>
    <property type="match status" value="1"/>
</dbReference>
<name>A0ABU9T7V5_9HYPH</name>
<feature type="domain" description="Thiamine phosphate synthase/TenI" evidence="1">
    <location>
        <begin position="11"/>
        <end position="191"/>
    </location>
</feature>